<evidence type="ECO:0008006" key="3">
    <source>
        <dbReference type="Google" id="ProtNLM"/>
    </source>
</evidence>
<dbReference type="InterPro" id="IPR003673">
    <property type="entry name" value="CoA-Trfase_fam_III"/>
</dbReference>
<dbReference type="Pfam" id="PF02515">
    <property type="entry name" value="CoA_transf_3"/>
    <property type="match status" value="2"/>
</dbReference>
<keyword evidence="2" id="KW-1185">Reference proteome</keyword>
<evidence type="ECO:0000313" key="1">
    <source>
        <dbReference type="EMBL" id="GAA2919441.1"/>
    </source>
</evidence>
<dbReference type="SUPFAM" id="SSF89796">
    <property type="entry name" value="CoA-transferase family III (CaiB/BaiF)"/>
    <property type="match status" value="1"/>
</dbReference>
<dbReference type="Proteomes" id="UP001501102">
    <property type="component" value="Unassembled WGS sequence"/>
</dbReference>
<name>A0ABN3WK41_STRTU</name>
<dbReference type="PANTHER" id="PTHR48228:SF4">
    <property type="entry name" value="BLR3030 PROTEIN"/>
    <property type="match status" value="1"/>
</dbReference>
<proteinExistence type="predicted"/>
<dbReference type="EMBL" id="BAAAXZ010000055">
    <property type="protein sequence ID" value="GAA2919441.1"/>
    <property type="molecule type" value="Genomic_DNA"/>
</dbReference>
<evidence type="ECO:0000313" key="2">
    <source>
        <dbReference type="Proteomes" id="UP001501102"/>
    </source>
</evidence>
<sequence>MTEPVRPLEPIGEADEALAGVRVLDLTHVIAGPVAARLLAQFGADVLHLSRPDPPRPDPDDRDDRVAQAQCLLRPARRSRPCGLPGRAPGRDVFVHAYRGLARHGAQTEELVRRRPGLITLEYHAWGAEGPWGERGGFDQLACSATGFAIEEWTRPAVAAADVPAQRLPRLAYLGAAAVANGPAPACDRGRLAGGSA</sequence>
<reference evidence="1 2" key="1">
    <citation type="journal article" date="2019" name="Int. J. Syst. Evol. Microbiol.">
        <title>The Global Catalogue of Microorganisms (GCM) 10K type strain sequencing project: providing services to taxonomists for standard genome sequencing and annotation.</title>
        <authorList>
            <consortium name="The Broad Institute Genomics Platform"/>
            <consortium name="The Broad Institute Genome Sequencing Center for Infectious Disease"/>
            <person name="Wu L."/>
            <person name="Ma J."/>
        </authorList>
    </citation>
    <scope>NUCLEOTIDE SEQUENCE [LARGE SCALE GENOMIC DNA]</scope>
    <source>
        <strain evidence="1 2">JCM 4087</strain>
    </source>
</reference>
<dbReference type="Gene3D" id="3.40.50.10540">
    <property type="entry name" value="Crotonobetainyl-coa:carnitine coa-transferase, domain 1"/>
    <property type="match status" value="1"/>
</dbReference>
<comment type="caution">
    <text evidence="1">The sequence shown here is derived from an EMBL/GenBank/DDBJ whole genome shotgun (WGS) entry which is preliminary data.</text>
</comment>
<dbReference type="InterPro" id="IPR050509">
    <property type="entry name" value="CoA-transferase_III"/>
</dbReference>
<gene>
    <name evidence="1" type="ORF">GCM10020221_14670</name>
</gene>
<protein>
    <recommendedName>
        <fullName evidence="3">CoA transferase</fullName>
    </recommendedName>
</protein>
<accession>A0ABN3WK41</accession>
<dbReference type="PANTHER" id="PTHR48228">
    <property type="entry name" value="SUCCINYL-COA--D-CITRAMALATE COA-TRANSFERASE"/>
    <property type="match status" value="1"/>
</dbReference>
<organism evidence="1 2">
    <name type="scientific">Streptomyces thioluteus</name>
    <dbReference type="NCBI Taxonomy" id="66431"/>
    <lineage>
        <taxon>Bacteria</taxon>
        <taxon>Bacillati</taxon>
        <taxon>Actinomycetota</taxon>
        <taxon>Actinomycetes</taxon>
        <taxon>Kitasatosporales</taxon>
        <taxon>Streptomycetaceae</taxon>
        <taxon>Streptomyces</taxon>
    </lineage>
</organism>
<dbReference type="InterPro" id="IPR023606">
    <property type="entry name" value="CoA-Trfase_III_dom_1_sf"/>
</dbReference>